<reference evidence="3 4" key="1">
    <citation type="journal article" date="2013" name="BMC Microbiol.">
        <title>Identification of the type II cytochrome c maturation pathway in anammox bacteria by comparative genomics.</title>
        <authorList>
            <person name="Ferousi C."/>
            <person name="Speth D.R."/>
            <person name="Reimann J."/>
            <person name="Op den Camp H.J."/>
            <person name="Allen J.W."/>
            <person name="Keltjens J.T."/>
            <person name="Jetten M.S."/>
        </authorList>
    </citation>
    <scope>NUCLEOTIDE SEQUENCE [LARGE SCALE GENOMIC DNA]</scope>
    <source>
        <strain evidence="3">RU1</strain>
    </source>
</reference>
<evidence type="ECO:0000313" key="4">
    <source>
        <dbReference type="Proteomes" id="UP000034954"/>
    </source>
</evidence>
<keyword evidence="2" id="KW-0472">Membrane</keyword>
<name>A0A0M2UZ06_9BACT</name>
<feature type="transmembrane region" description="Helical" evidence="2">
    <location>
        <begin position="387"/>
        <end position="404"/>
    </location>
</feature>
<keyword evidence="2" id="KW-1133">Transmembrane helix</keyword>
<keyword evidence="2" id="KW-0812">Transmembrane</keyword>
<keyword evidence="1" id="KW-0175">Coiled coil</keyword>
<dbReference type="EMBL" id="LAQJ01000056">
    <property type="protein sequence ID" value="KKO20855.1"/>
    <property type="molecule type" value="Genomic_DNA"/>
</dbReference>
<protein>
    <recommendedName>
        <fullName evidence="5">Mechanosensitive ion channel</fullName>
    </recommendedName>
</protein>
<evidence type="ECO:0000256" key="2">
    <source>
        <dbReference type="SAM" id="Phobius"/>
    </source>
</evidence>
<feature type="coiled-coil region" evidence="1">
    <location>
        <begin position="129"/>
        <end position="186"/>
    </location>
</feature>
<proteinExistence type="predicted"/>
<comment type="caution">
    <text evidence="3">The sequence shown here is derived from an EMBL/GenBank/DDBJ whole genome shotgun (WGS) entry which is preliminary data.</text>
</comment>
<organism evidence="3 4">
    <name type="scientific">Candidatus Brocadia fulgida</name>
    <dbReference type="NCBI Taxonomy" id="380242"/>
    <lineage>
        <taxon>Bacteria</taxon>
        <taxon>Pseudomonadati</taxon>
        <taxon>Planctomycetota</taxon>
        <taxon>Candidatus Brocadiia</taxon>
        <taxon>Candidatus Brocadiales</taxon>
        <taxon>Candidatus Brocadiaceae</taxon>
        <taxon>Candidatus Brocadia</taxon>
    </lineage>
</organism>
<evidence type="ECO:0000256" key="1">
    <source>
        <dbReference type="SAM" id="Coils"/>
    </source>
</evidence>
<dbReference type="AlphaFoldDB" id="A0A0M2UZ06"/>
<accession>A0A0M2UZ06</accession>
<evidence type="ECO:0000313" key="3">
    <source>
        <dbReference type="EMBL" id="KKO20855.1"/>
    </source>
</evidence>
<evidence type="ECO:0008006" key="5">
    <source>
        <dbReference type="Google" id="ProtNLM"/>
    </source>
</evidence>
<feature type="transmembrane region" description="Helical" evidence="2">
    <location>
        <begin position="360"/>
        <end position="381"/>
    </location>
</feature>
<gene>
    <name evidence="3" type="ORF">BROFUL_00413</name>
</gene>
<feature type="transmembrane region" description="Helical" evidence="2">
    <location>
        <begin position="321"/>
        <end position="339"/>
    </location>
</feature>
<keyword evidence="4" id="KW-1185">Reference proteome</keyword>
<sequence length="643" mass="73299">MILSQVKYEMVMGLELRAEDSFIDLGRERTPSLISVQYHKFLLECTFKCAILALVYWHIFASKSLSRIPTMAARSISIKTRPGLITLLIIISSLAFFEGDPACGQTENRKPHVAKESIAAEGVTTLDTLAGVVQLITELRDEIESKEKNLDETQAREERLEIKKDIDKLNERLESLKTNFEEIATGLDLEAFYQKPQKRFDWKEEIQTLVGPIVNDLKNMTARPRLIENLRTQVAYYEKQISLVKEALENIQTIAVQVKDEALKNQLIGLKNDWTSKGRQISSQLTIAKYQLTDKLGERKTFLESSKNIVRVFFKSRGRNFVLSVLAFLFVFFLLRYIHRHLYKGSAIHRTLAGSFYIRLAEVLYQVLTFVGATGALLIVLYVCGDWVLLGIAFIFILGLIWTAKQTLPRFYEQGTLLLNLGPVKENERVIYNGLPWKVVSLHFYTQLVNPELKGGMIRLPLNELKDIRSRPYHHDEPWFPCKEKDWVILNDGTMGNVTIQTPEIVQLAVAGGSFKTYPTAVFLNQNPLNLSRNFSVRVTFGIAYQHQAIGITEVPQKLKEAVNAGLIREGYQGDLMNLNVEFKEAADSSLDYLIFAEFSGRVAKDYYKLSRIIQKIALEASNTNGWEIPFTTYTVHTVPSHQ</sequence>
<dbReference type="Proteomes" id="UP000034954">
    <property type="component" value="Unassembled WGS sequence"/>
</dbReference>